<gene>
    <name evidence="1" type="ORF">QBC34DRAFT_297056</name>
</gene>
<dbReference type="Proteomes" id="UP001321760">
    <property type="component" value="Unassembled WGS sequence"/>
</dbReference>
<reference evidence="1" key="1">
    <citation type="journal article" date="2023" name="Mol. Phylogenet. Evol.">
        <title>Genome-scale phylogeny and comparative genomics of the fungal order Sordariales.</title>
        <authorList>
            <person name="Hensen N."/>
            <person name="Bonometti L."/>
            <person name="Westerberg I."/>
            <person name="Brannstrom I.O."/>
            <person name="Guillou S."/>
            <person name="Cros-Aarteil S."/>
            <person name="Calhoun S."/>
            <person name="Haridas S."/>
            <person name="Kuo A."/>
            <person name="Mondo S."/>
            <person name="Pangilinan J."/>
            <person name="Riley R."/>
            <person name="LaButti K."/>
            <person name="Andreopoulos B."/>
            <person name="Lipzen A."/>
            <person name="Chen C."/>
            <person name="Yan M."/>
            <person name="Daum C."/>
            <person name="Ng V."/>
            <person name="Clum A."/>
            <person name="Steindorff A."/>
            <person name="Ohm R.A."/>
            <person name="Martin F."/>
            <person name="Silar P."/>
            <person name="Natvig D.O."/>
            <person name="Lalanne C."/>
            <person name="Gautier V."/>
            <person name="Ament-Velasquez S.L."/>
            <person name="Kruys A."/>
            <person name="Hutchinson M.I."/>
            <person name="Powell A.J."/>
            <person name="Barry K."/>
            <person name="Miller A.N."/>
            <person name="Grigoriev I.V."/>
            <person name="Debuchy R."/>
            <person name="Gladieux P."/>
            <person name="Hiltunen Thoren M."/>
            <person name="Johannesson H."/>
        </authorList>
    </citation>
    <scope>NUCLEOTIDE SEQUENCE</scope>
    <source>
        <strain evidence="1">PSN243</strain>
    </source>
</reference>
<dbReference type="AlphaFoldDB" id="A0AAV9GR63"/>
<evidence type="ECO:0000313" key="1">
    <source>
        <dbReference type="EMBL" id="KAK4450554.1"/>
    </source>
</evidence>
<reference evidence="1" key="2">
    <citation type="submission" date="2023-05" db="EMBL/GenBank/DDBJ databases">
        <authorList>
            <consortium name="Lawrence Berkeley National Laboratory"/>
            <person name="Steindorff A."/>
            <person name="Hensen N."/>
            <person name="Bonometti L."/>
            <person name="Westerberg I."/>
            <person name="Brannstrom I.O."/>
            <person name="Guillou S."/>
            <person name="Cros-Aarteil S."/>
            <person name="Calhoun S."/>
            <person name="Haridas S."/>
            <person name="Kuo A."/>
            <person name="Mondo S."/>
            <person name="Pangilinan J."/>
            <person name="Riley R."/>
            <person name="Labutti K."/>
            <person name="Andreopoulos B."/>
            <person name="Lipzen A."/>
            <person name="Chen C."/>
            <person name="Yanf M."/>
            <person name="Daum C."/>
            <person name="Ng V."/>
            <person name="Clum A."/>
            <person name="Ohm R."/>
            <person name="Martin F."/>
            <person name="Silar P."/>
            <person name="Natvig D."/>
            <person name="Lalanne C."/>
            <person name="Gautier V."/>
            <person name="Ament-Velasquez S.L."/>
            <person name="Kruys A."/>
            <person name="Hutchinson M.I."/>
            <person name="Powell A.J."/>
            <person name="Barry K."/>
            <person name="Miller A.N."/>
            <person name="Grigoriev I.V."/>
            <person name="Debuchy R."/>
            <person name="Gladieux P."/>
            <person name="Thoren M.H."/>
            <person name="Johannesson H."/>
        </authorList>
    </citation>
    <scope>NUCLEOTIDE SEQUENCE</scope>
    <source>
        <strain evidence="1">PSN243</strain>
    </source>
</reference>
<sequence length="339" mass="39095">MGQLASWLPQLASAPRANANSTSLLLQMPVEIILHIYEKHLPLESALALSLTCKDLSAIVPPSKIIGPHFDFFSRPHFLLLLERDPGRDHYCCHDCLVLHRFSPEDGPALYILPNGDCRKRDPMYFFGSHYMIYSSNKSHRHVRLALNRHLFGPPHGLPLERFQLESWSYYSLRWHEKWSARIVQGELFVSCKRTIRWLGDAHGLRRNLDADRYSVCSHVHTGSHWILPISELHRMVQASPLVQWKDAVGSCNYCLTDYDTTIEWQSRSVRRWEGAWLITSVSYHRLGDGRSPSDPVWRAATARVSWGRTRYDSVSLQISTEDVERGRGSIAYFATRHH</sequence>
<proteinExistence type="predicted"/>
<comment type="caution">
    <text evidence="1">The sequence shown here is derived from an EMBL/GenBank/DDBJ whole genome shotgun (WGS) entry which is preliminary data.</text>
</comment>
<name>A0AAV9GR63_9PEZI</name>
<evidence type="ECO:0008006" key="3">
    <source>
        <dbReference type="Google" id="ProtNLM"/>
    </source>
</evidence>
<organism evidence="1 2">
    <name type="scientific">Podospora aff. communis PSN243</name>
    <dbReference type="NCBI Taxonomy" id="3040156"/>
    <lineage>
        <taxon>Eukaryota</taxon>
        <taxon>Fungi</taxon>
        <taxon>Dikarya</taxon>
        <taxon>Ascomycota</taxon>
        <taxon>Pezizomycotina</taxon>
        <taxon>Sordariomycetes</taxon>
        <taxon>Sordariomycetidae</taxon>
        <taxon>Sordariales</taxon>
        <taxon>Podosporaceae</taxon>
        <taxon>Podospora</taxon>
    </lineage>
</organism>
<keyword evidence="2" id="KW-1185">Reference proteome</keyword>
<evidence type="ECO:0000313" key="2">
    <source>
        <dbReference type="Proteomes" id="UP001321760"/>
    </source>
</evidence>
<protein>
    <recommendedName>
        <fullName evidence="3">F-box domain-containing protein</fullName>
    </recommendedName>
</protein>
<dbReference type="EMBL" id="MU865932">
    <property type="protein sequence ID" value="KAK4450554.1"/>
    <property type="molecule type" value="Genomic_DNA"/>
</dbReference>
<accession>A0AAV9GR63</accession>